<keyword evidence="6 7" id="KW-0472">Membrane</keyword>
<organism evidence="10 11">
    <name type="scientific">Agromyces hippuratus</name>
    <dbReference type="NCBI Taxonomy" id="286438"/>
    <lineage>
        <taxon>Bacteria</taxon>
        <taxon>Bacillati</taxon>
        <taxon>Actinomycetota</taxon>
        <taxon>Actinomycetes</taxon>
        <taxon>Micrococcales</taxon>
        <taxon>Microbacteriaceae</taxon>
        <taxon>Agromyces</taxon>
    </lineage>
</organism>
<reference evidence="10 11" key="1">
    <citation type="submission" date="2020-07" db="EMBL/GenBank/DDBJ databases">
        <title>Sequencing the genomes of 1000 actinobacteria strains.</title>
        <authorList>
            <person name="Klenk H.-P."/>
        </authorList>
    </citation>
    <scope>NUCLEOTIDE SEQUENCE [LARGE SCALE GENOMIC DNA]</scope>
    <source>
        <strain evidence="10 11">DSM 8598</strain>
    </source>
</reference>
<feature type="region of interest" description="Disordered" evidence="8">
    <location>
        <begin position="1"/>
        <end position="26"/>
    </location>
</feature>
<dbReference type="InterPro" id="IPR051393">
    <property type="entry name" value="ABC_transporter_permease"/>
</dbReference>
<keyword evidence="3" id="KW-1003">Cell membrane</keyword>
<dbReference type="InterPro" id="IPR000515">
    <property type="entry name" value="MetI-like"/>
</dbReference>
<gene>
    <name evidence="10" type="ORF">BJY17_001721</name>
</gene>
<feature type="transmembrane region" description="Helical" evidence="7">
    <location>
        <begin position="97"/>
        <end position="118"/>
    </location>
</feature>
<keyword evidence="11" id="KW-1185">Reference proteome</keyword>
<name>A0A852X0R1_9MICO</name>
<dbReference type="Pfam" id="PF00528">
    <property type="entry name" value="BPD_transp_1"/>
    <property type="match status" value="1"/>
</dbReference>
<evidence type="ECO:0000256" key="4">
    <source>
        <dbReference type="ARBA" id="ARBA00022692"/>
    </source>
</evidence>
<evidence type="ECO:0000256" key="5">
    <source>
        <dbReference type="ARBA" id="ARBA00022989"/>
    </source>
</evidence>
<proteinExistence type="inferred from homology"/>
<accession>A0A852X0R1</accession>
<dbReference type="PANTHER" id="PTHR30193">
    <property type="entry name" value="ABC TRANSPORTER PERMEASE PROTEIN"/>
    <property type="match status" value="1"/>
</dbReference>
<feature type="transmembrane region" description="Helical" evidence="7">
    <location>
        <begin position="230"/>
        <end position="252"/>
    </location>
</feature>
<dbReference type="PANTHER" id="PTHR30193:SF37">
    <property type="entry name" value="INNER MEMBRANE ABC TRANSPORTER PERMEASE PROTEIN YCJO"/>
    <property type="match status" value="1"/>
</dbReference>
<evidence type="ECO:0000259" key="9">
    <source>
        <dbReference type="PROSITE" id="PS50928"/>
    </source>
</evidence>
<keyword evidence="2 7" id="KW-0813">Transport</keyword>
<keyword evidence="10" id="KW-0762">Sugar transport</keyword>
<dbReference type="Gene3D" id="1.10.3720.10">
    <property type="entry name" value="MetI-like"/>
    <property type="match status" value="1"/>
</dbReference>
<feature type="domain" description="ABC transmembrane type-1" evidence="9">
    <location>
        <begin position="88"/>
        <end position="306"/>
    </location>
</feature>
<keyword evidence="4 7" id="KW-0812">Transmembrane</keyword>
<dbReference type="Proteomes" id="UP000549066">
    <property type="component" value="Unassembled WGS sequence"/>
</dbReference>
<evidence type="ECO:0000313" key="10">
    <source>
        <dbReference type="EMBL" id="NYG20974.1"/>
    </source>
</evidence>
<comment type="subcellular location">
    <subcellularLocation>
        <location evidence="1 7">Cell membrane</location>
        <topology evidence="1 7">Multi-pass membrane protein</topology>
    </subcellularLocation>
</comment>
<evidence type="ECO:0000256" key="3">
    <source>
        <dbReference type="ARBA" id="ARBA00022475"/>
    </source>
</evidence>
<dbReference type="PROSITE" id="PS50928">
    <property type="entry name" value="ABC_TM1"/>
    <property type="match status" value="1"/>
</dbReference>
<sequence length="317" mass="34569">MTSSAVREAGVAAPAAAPAPPAGRGRRRGRSDLGWALVFVLPLFAGIALFYLWPIVRNLWFSFTEWGPFGDSEWVGLDNYIELAGDATMGRAILNTLGYTAMLLCGVPLAIYFASLLNRPGLRFANLFRTAFFLPYVAMPAAISMVWRIIYNGDFGILNYALSLIGIDGPSWLSTEGVALVAVALVGIWISLGFNLIILSAGMKGIPVELYEAASLDGATRWKQFTTITVPLLTPSIFFVSVMTVIAGFQVFDLLYALMGTQNPAIDKTQSVVYYFFTNIKTGDNGYAAAIGVVILLLVGIFTLLQFRLQKKWVTYV</sequence>
<dbReference type="GO" id="GO:0055085">
    <property type="term" value="P:transmembrane transport"/>
    <property type="evidence" value="ECO:0007669"/>
    <property type="project" value="InterPro"/>
</dbReference>
<feature type="compositionally biased region" description="Low complexity" evidence="8">
    <location>
        <begin position="1"/>
        <end position="16"/>
    </location>
</feature>
<evidence type="ECO:0000256" key="1">
    <source>
        <dbReference type="ARBA" id="ARBA00004651"/>
    </source>
</evidence>
<feature type="transmembrane region" description="Helical" evidence="7">
    <location>
        <begin position="33"/>
        <end position="53"/>
    </location>
</feature>
<dbReference type="AlphaFoldDB" id="A0A852X0R1"/>
<keyword evidence="5 7" id="KW-1133">Transmembrane helix</keyword>
<evidence type="ECO:0000256" key="2">
    <source>
        <dbReference type="ARBA" id="ARBA00022448"/>
    </source>
</evidence>
<evidence type="ECO:0000256" key="7">
    <source>
        <dbReference type="RuleBase" id="RU363032"/>
    </source>
</evidence>
<evidence type="ECO:0000313" key="11">
    <source>
        <dbReference type="Proteomes" id="UP000549066"/>
    </source>
</evidence>
<dbReference type="CDD" id="cd06261">
    <property type="entry name" value="TM_PBP2"/>
    <property type="match status" value="1"/>
</dbReference>
<evidence type="ECO:0000256" key="6">
    <source>
        <dbReference type="ARBA" id="ARBA00023136"/>
    </source>
</evidence>
<dbReference type="GO" id="GO:0005886">
    <property type="term" value="C:plasma membrane"/>
    <property type="evidence" value="ECO:0007669"/>
    <property type="project" value="UniProtKB-SubCell"/>
</dbReference>
<feature type="transmembrane region" description="Helical" evidence="7">
    <location>
        <begin position="130"/>
        <end position="150"/>
    </location>
</feature>
<dbReference type="InterPro" id="IPR035906">
    <property type="entry name" value="MetI-like_sf"/>
</dbReference>
<dbReference type="SUPFAM" id="SSF161098">
    <property type="entry name" value="MetI-like"/>
    <property type="match status" value="1"/>
</dbReference>
<dbReference type="EMBL" id="JACCFI010000001">
    <property type="protein sequence ID" value="NYG20974.1"/>
    <property type="molecule type" value="Genomic_DNA"/>
</dbReference>
<feature type="transmembrane region" description="Helical" evidence="7">
    <location>
        <begin position="178"/>
        <end position="199"/>
    </location>
</feature>
<feature type="transmembrane region" description="Helical" evidence="7">
    <location>
        <begin position="286"/>
        <end position="305"/>
    </location>
</feature>
<evidence type="ECO:0000256" key="8">
    <source>
        <dbReference type="SAM" id="MobiDB-lite"/>
    </source>
</evidence>
<comment type="caution">
    <text evidence="10">The sequence shown here is derived from an EMBL/GenBank/DDBJ whole genome shotgun (WGS) entry which is preliminary data.</text>
</comment>
<dbReference type="RefSeq" id="WP_179550998.1">
    <property type="nucleotide sequence ID" value="NZ_JACCFI010000001.1"/>
</dbReference>
<comment type="similarity">
    <text evidence="7">Belongs to the binding-protein-dependent transport system permease family.</text>
</comment>
<protein>
    <submittedName>
        <fullName evidence="10">Multiple sugar transport system permease protein</fullName>
    </submittedName>
</protein>